<proteinExistence type="predicted"/>
<keyword evidence="3" id="KW-1185">Reference proteome</keyword>
<organism evidence="2 3">
    <name type="scientific">Exaiptasia diaphana</name>
    <name type="common">Tropical sea anemone</name>
    <name type="synonym">Aiptasia pulchella</name>
    <dbReference type="NCBI Taxonomy" id="2652724"/>
    <lineage>
        <taxon>Eukaryota</taxon>
        <taxon>Metazoa</taxon>
        <taxon>Cnidaria</taxon>
        <taxon>Anthozoa</taxon>
        <taxon>Hexacorallia</taxon>
        <taxon>Actiniaria</taxon>
        <taxon>Aiptasiidae</taxon>
        <taxon>Exaiptasia</taxon>
    </lineage>
</organism>
<dbReference type="Pfam" id="PF00754">
    <property type="entry name" value="F5_F8_type_C"/>
    <property type="match status" value="1"/>
</dbReference>
<dbReference type="PANTHER" id="PTHR24543:SF291">
    <property type="entry name" value="SMOKE ALARM, ISOFORM D"/>
    <property type="match status" value="1"/>
</dbReference>
<dbReference type="GeneID" id="110238629"/>
<dbReference type="EnsemblMetazoa" id="XM_028658938.1">
    <property type="protein sequence ID" value="XP_028514739.1"/>
    <property type="gene ID" value="LOC110238629"/>
</dbReference>
<dbReference type="Gene3D" id="2.60.120.260">
    <property type="entry name" value="Galactose-binding domain-like"/>
    <property type="match status" value="1"/>
</dbReference>
<dbReference type="OMA" id="YGCAELR"/>
<dbReference type="PANTHER" id="PTHR24543">
    <property type="entry name" value="MULTICOPPER OXIDASE-RELATED"/>
    <property type="match status" value="1"/>
</dbReference>
<reference evidence="2" key="1">
    <citation type="submission" date="2022-11" db="UniProtKB">
        <authorList>
            <consortium name="EnsemblMetazoa"/>
        </authorList>
    </citation>
    <scope>IDENTIFICATION</scope>
</reference>
<dbReference type="SUPFAM" id="SSF49785">
    <property type="entry name" value="Galactose-binding domain-like"/>
    <property type="match status" value="1"/>
</dbReference>
<protein>
    <recommendedName>
        <fullName evidence="1">F5/8 type C domain-containing protein</fullName>
    </recommendedName>
</protein>
<dbReference type="KEGG" id="epa:110238629"/>
<name>A0A913YI29_EXADI</name>
<dbReference type="PROSITE" id="PS50022">
    <property type="entry name" value="FA58C_3"/>
    <property type="match status" value="1"/>
</dbReference>
<feature type="domain" description="F5/8 type C" evidence="1">
    <location>
        <begin position="1"/>
        <end position="85"/>
    </location>
</feature>
<sequence length="90" mass="10435">MVATQGRKSTNWLQYVTKYSLAYYSVDGNNWEEYLGDCTKVFPGNYDQNTVVTNELEVPIKTRHIRLIVKGFKQHATVRIELYGCAELRT</sequence>
<evidence type="ECO:0000313" key="2">
    <source>
        <dbReference type="EnsemblMetazoa" id="XP_028514739.1"/>
    </source>
</evidence>
<dbReference type="AlphaFoldDB" id="A0A913YI29"/>
<dbReference type="Proteomes" id="UP000887567">
    <property type="component" value="Unplaced"/>
</dbReference>
<dbReference type="RefSeq" id="XP_028514739.1">
    <property type="nucleotide sequence ID" value="XM_028658938.1"/>
</dbReference>
<evidence type="ECO:0000313" key="3">
    <source>
        <dbReference type="Proteomes" id="UP000887567"/>
    </source>
</evidence>
<accession>A0A913YI29</accession>
<dbReference type="InterPro" id="IPR008979">
    <property type="entry name" value="Galactose-bd-like_sf"/>
</dbReference>
<dbReference type="InterPro" id="IPR000421">
    <property type="entry name" value="FA58C"/>
</dbReference>
<evidence type="ECO:0000259" key="1">
    <source>
        <dbReference type="PROSITE" id="PS50022"/>
    </source>
</evidence>
<dbReference type="OrthoDB" id="5985199at2759"/>